<keyword evidence="16" id="KW-1185">Reference proteome</keyword>
<comment type="function">
    <text evidence="13 14">Key component of the proton channel; it plays a direct role in the translocation of protons across the membrane.</text>
</comment>
<accession>A0A8J6UGM8</accession>
<feature type="transmembrane region" description="Helical" evidence="13">
    <location>
        <begin position="77"/>
        <end position="97"/>
    </location>
</feature>
<keyword evidence="12 13" id="KW-0066">ATP synthesis</keyword>
<dbReference type="PANTHER" id="PTHR42823:SF3">
    <property type="entry name" value="ATP SYNTHASE SUBUNIT A, CHLOROPLASTIC"/>
    <property type="match status" value="1"/>
</dbReference>
<proteinExistence type="inferred from homology"/>
<dbReference type="FunFam" id="1.20.120.220:FF:000006">
    <property type="entry name" value="ATP synthase subunit a"/>
    <property type="match status" value="1"/>
</dbReference>
<evidence type="ECO:0000256" key="8">
    <source>
        <dbReference type="ARBA" id="ARBA00022781"/>
    </source>
</evidence>
<keyword evidence="11 13" id="KW-0472">Membrane</keyword>
<comment type="similarity">
    <text evidence="2 13 14">Belongs to the ATPase A chain family.</text>
</comment>
<dbReference type="RefSeq" id="WP_191154304.1">
    <property type="nucleotide sequence ID" value="NZ_JACWUN010000004.1"/>
</dbReference>
<comment type="subcellular location">
    <subcellularLocation>
        <location evidence="13 14">Cell membrane</location>
        <topology evidence="13 14">Multi-pass membrane protein</topology>
    </subcellularLocation>
    <subcellularLocation>
        <location evidence="1">Membrane</location>
        <topology evidence="1">Multi-pass membrane protein</topology>
    </subcellularLocation>
</comment>
<dbReference type="GO" id="GO:0046933">
    <property type="term" value="F:proton-transporting ATP synthase activity, rotational mechanism"/>
    <property type="evidence" value="ECO:0007669"/>
    <property type="project" value="UniProtKB-UniRule"/>
</dbReference>
<evidence type="ECO:0000256" key="6">
    <source>
        <dbReference type="ARBA" id="ARBA00022547"/>
    </source>
</evidence>
<evidence type="ECO:0000256" key="5">
    <source>
        <dbReference type="ARBA" id="ARBA00022519"/>
    </source>
</evidence>
<evidence type="ECO:0000256" key="9">
    <source>
        <dbReference type="ARBA" id="ARBA00022989"/>
    </source>
</evidence>
<dbReference type="Pfam" id="PF00119">
    <property type="entry name" value="ATP-synt_A"/>
    <property type="match status" value="1"/>
</dbReference>
<dbReference type="InterPro" id="IPR035908">
    <property type="entry name" value="F0_ATP_A_sf"/>
</dbReference>
<keyword evidence="3 13" id="KW-0813">Transport</keyword>
<comment type="caution">
    <text evidence="15">The sequence shown here is derived from an EMBL/GenBank/DDBJ whole genome shotgun (WGS) entry which is preliminary data.</text>
</comment>
<dbReference type="InterPro" id="IPR045082">
    <property type="entry name" value="ATP_syn_F0_a_bact/chloroplast"/>
</dbReference>
<dbReference type="GO" id="GO:0042777">
    <property type="term" value="P:proton motive force-driven plasma membrane ATP synthesis"/>
    <property type="evidence" value="ECO:0007669"/>
    <property type="project" value="TreeGrafter"/>
</dbReference>
<feature type="transmembrane region" description="Helical" evidence="13">
    <location>
        <begin position="196"/>
        <end position="218"/>
    </location>
</feature>
<evidence type="ECO:0000313" key="15">
    <source>
        <dbReference type="EMBL" id="MBD1400033.1"/>
    </source>
</evidence>
<evidence type="ECO:0000256" key="13">
    <source>
        <dbReference type="HAMAP-Rule" id="MF_01393"/>
    </source>
</evidence>
<feature type="transmembrane region" description="Helical" evidence="13">
    <location>
        <begin position="109"/>
        <end position="126"/>
    </location>
</feature>
<evidence type="ECO:0000256" key="4">
    <source>
        <dbReference type="ARBA" id="ARBA00022475"/>
    </source>
</evidence>
<feature type="transmembrane region" description="Helical" evidence="13">
    <location>
        <begin position="138"/>
        <end position="159"/>
    </location>
</feature>
<dbReference type="InterPro" id="IPR000568">
    <property type="entry name" value="ATP_synth_F0_asu"/>
</dbReference>
<evidence type="ECO:0000256" key="11">
    <source>
        <dbReference type="ARBA" id="ARBA00023136"/>
    </source>
</evidence>
<evidence type="ECO:0000256" key="10">
    <source>
        <dbReference type="ARBA" id="ARBA00023065"/>
    </source>
</evidence>
<name>A0A8J6UGM8_9BACT</name>
<dbReference type="CDD" id="cd00310">
    <property type="entry name" value="ATP-synt_Fo_a_6"/>
    <property type="match status" value="1"/>
</dbReference>
<dbReference type="GO" id="GO:0045259">
    <property type="term" value="C:proton-transporting ATP synthase complex"/>
    <property type="evidence" value="ECO:0007669"/>
    <property type="project" value="UniProtKB-KW"/>
</dbReference>
<evidence type="ECO:0000256" key="12">
    <source>
        <dbReference type="ARBA" id="ARBA00023310"/>
    </source>
</evidence>
<dbReference type="EMBL" id="JACWUN010000004">
    <property type="protein sequence ID" value="MBD1400033.1"/>
    <property type="molecule type" value="Genomic_DNA"/>
</dbReference>
<keyword evidence="4 13" id="KW-1003">Cell membrane</keyword>
<dbReference type="SUPFAM" id="SSF81336">
    <property type="entry name" value="F1F0 ATP synthase subunit A"/>
    <property type="match status" value="1"/>
</dbReference>
<keyword evidence="9 13" id="KW-1133">Transmembrane helix</keyword>
<evidence type="ECO:0000256" key="2">
    <source>
        <dbReference type="ARBA" id="ARBA00006810"/>
    </source>
</evidence>
<keyword evidence="8 13" id="KW-0375">Hydrogen ion transport</keyword>
<organism evidence="15 16">
    <name type="scientific">Pelovirga terrestris</name>
    <dbReference type="NCBI Taxonomy" id="2771352"/>
    <lineage>
        <taxon>Bacteria</taxon>
        <taxon>Pseudomonadati</taxon>
        <taxon>Thermodesulfobacteriota</taxon>
        <taxon>Desulfuromonadia</taxon>
        <taxon>Geobacterales</taxon>
        <taxon>Geobacteraceae</taxon>
        <taxon>Pelovirga</taxon>
    </lineage>
</organism>
<dbReference type="HAMAP" id="MF_01393">
    <property type="entry name" value="ATP_synth_a_bact"/>
    <property type="match status" value="1"/>
</dbReference>
<keyword evidence="7 13" id="KW-0812">Transmembrane</keyword>
<dbReference type="PROSITE" id="PS00449">
    <property type="entry name" value="ATPASE_A"/>
    <property type="match status" value="1"/>
</dbReference>
<evidence type="ECO:0000256" key="1">
    <source>
        <dbReference type="ARBA" id="ARBA00004141"/>
    </source>
</evidence>
<keyword evidence="5" id="KW-0997">Cell inner membrane</keyword>
<dbReference type="Proteomes" id="UP000632828">
    <property type="component" value="Unassembled WGS sequence"/>
</dbReference>
<evidence type="ECO:0000256" key="3">
    <source>
        <dbReference type="ARBA" id="ARBA00022448"/>
    </source>
</evidence>
<gene>
    <name evidence="13 15" type="primary">atpB</name>
    <name evidence="15" type="ORF">ICT70_05040</name>
</gene>
<dbReference type="InterPro" id="IPR023011">
    <property type="entry name" value="ATP_synth_F0_asu_AS"/>
</dbReference>
<evidence type="ECO:0000256" key="7">
    <source>
        <dbReference type="ARBA" id="ARBA00022692"/>
    </source>
</evidence>
<reference evidence="15" key="1">
    <citation type="submission" date="2020-09" db="EMBL/GenBank/DDBJ databases">
        <title>Pelobacter alkaliphilus sp. nov., a novel anaerobic arsenate-reducing bacterium from terrestrial mud volcano.</title>
        <authorList>
            <person name="Khomyakova M.A."/>
            <person name="Merkel A.Y."/>
            <person name="Slobodkin A.I."/>
        </authorList>
    </citation>
    <scope>NUCLEOTIDE SEQUENCE</scope>
    <source>
        <strain evidence="15">M08fum</strain>
    </source>
</reference>
<dbReference type="NCBIfam" id="TIGR01131">
    <property type="entry name" value="ATP_synt_6_or_A"/>
    <property type="match status" value="1"/>
</dbReference>
<dbReference type="Gene3D" id="1.20.120.220">
    <property type="entry name" value="ATP synthase, F0 complex, subunit A"/>
    <property type="match status" value="1"/>
</dbReference>
<evidence type="ECO:0000256" key="14">
    <source>
        <dbReference type="RuleBase" id="RU000483"/>
    </source>
</evidence>
<feature type="transmembrane region" description="Helical" evidence="13">
    <location>
        <begin position="24"/>
        <end position="45"/>
    </location>
</feature>
<keyword evidence="6 13" id="KW-0138">CF(0)</keyword>
<protein>
    <recommendedName>
        <fullName evidence="13 14">ATP synthase subunit a</fullName>
    </recommendedName>
    <alternativeName>
        <fullName evidence="13">ATP synthase F0 sector subunit a</fullName>
    </alternativeName>
    <alternativeName>
        <fullName evidence="13">F-ATPase subunit 6</fullName>
    </alternativeName>
</protein>
<feature type="transmembrane region" description="Helical" evidence="13">
    <location>
        <begin position="171"/>
        <end position="189"/>
    </location>
</feature>
<evidence type="ECO:0000313" key="16">
    <source>
        <dbReference type="Proteomes" id="UP000632828"/>
    </source>
</evidence>
<dbReference type="AlphaFoldDB" id="A0A8J6UGM8"/>
<dbReference type="PRINTS" id="PR00123">
    <property type="entry name" value="ATPASEA"/>
</dbReference>
<sequence length="224" mass="25000">MVHPFMFLEWFADLISLHVGPHVLYTWLAMAILLSGAWLASRAISLVPGKMQNFMEAVMTGFDSLIENVMGKDGKPYFPLIATIGMFVLVGNLLGLVPSCFPPTASLNTNAALALTVFFMTHYIGIKKHGFHYIQHFMGPIIWLAPLMIIIEILSHLVRPISLSLRLFGNMYGKEIVLMIFFALVPLFLPIPIMFLGVLISMIQAFVFVLLSMIYIAGSLEEAH</sequence>
<dbReference type="PANTHER" id="PTHR42823">
    <property type="entry name" value="ATP SYNTHASE SUBUNIT A, CHLOROPLASTIC"/>
    <property type="match status" value="1"/>
</dbReference>
<keyword evidence="10 13" id="KW-0406">Ion transport</keyword>
<dbReference type="GO" id="GO:0005886">
    <property type="term" value="C:plasma membrane"/>
    <property type="evidence" value="ECO:0007669"/>
    <property type="project" value="UniProtKB-SubCell"/>
</dbReference>